<dbReference type="EMBL" id="LOZE01000083">
    <property type="protein sequence ID" value="KVM28656.1"/>
    <property type="molecule type" value="Genomic_DNA"/>
</dbReference>
<dbReference type="PANTHER" id="PTHR34823:SF1">
    <property type="entry name" value="CHITIN-BINDING TYPE-4 DOMAIN-CONTAINING PROTEIN"/>
    <property type="match status" value="1"/>
</dbReference>
<dbReference type="GO" id="GO:0005975">
    <property type="term" value="P:carbohydrate metabolic process"/>
    <property type="evidence" value="ECO:0007669"/>
    <property type="project" value="InterPro"/>
</dbReference>
<feature type="domain" description="Chitin-binding type-3" evidence="6">
    <location>
        <begin position="456"/>
        <end position="497"/>
    </location>
</feature>
<dbReference type="InterPro" id="IPR013783">
    <property type="entry name" value="Ig-like_fold"/>
</dbReference>
<dbReference type="InterPro" id="IPR003610">
    <property type="entry name" value="CBM5/12"/>
</dbReference>
<evidence type="ECO:0000256" key="5">
    <source>
        <dbReference type="SAM" id="MobiDB-lite"/>
    </source>
</evidence>
<evidence type="ECO:0000256" key="4">
    <source>
        <dbReference type="ARBA" id="ARBA00022801"/>
    </source>
</evidence>
<evidence type="ECO:0000256" key="2">
    <source>
        <dbReference type="ARBA" id="ARBA00022669"/>
    </source>
</evidence>
<protein>
    <recommendedName>
        <fullName evidence="6">Chitin-binding type-3 domain-containing protein</fullName>
    </recommendedName>
</protein>
<dbReference type="GO" id="GO:0004553">
    <property type="term" value="F:hydrolase activity, hydrolyzing O-glycosyl compounds"/>
    <property type="evidence" value="ECO:0007669"/>
    <property type="project" value="InterPro"/>
</dbReference>
<gene>
    <name evidence="7" type="ORF">WJ53_09405</name>
</gene>
<dbReference type="Pfam" id="PF18416">
    <property type="entry name" value="GbpA_2"/>
    <property type="match status" value="1"/>
</dbReference>
<proteinExistence type="predicted"/>
<evidence type="ECO:0000259" key="6">
    <source>
        <dbReference type="SMART" id="SM00495"/>
    </source>
</evidence>
<dbReference type="SMART" id="SM00495">
    <property type="entry name" value="ChtBD3"/>
    <property type="match status" value="2"/>
</dbReference>
<dbReference type="GO" id="GO:0030246">
    <property type="term" value="F:carbohydrate binding"/>
    <property type="evidence" value="ECO:0007669"/>
    <property type="project" value="InterPro"/>
</dbReference>
<dbReference type="Gene3D" id="2.60.40.10">
    <property type="entry name" value="Immunoglobulins"/>
    <property type="match status" value="1"/>
</dbReference>
<accession>A0AB73FXM1</accession>
<dbReference type="Gene3D" id="3.30.70.2150">
    <property type="match status" value="1"/>
</dbReference>
<feature type="domain" description="Chitin-binding type-3" evidence="6">
    <location>
        <begin position="501"/>
        <end position="542"/>
    </location>
</feature>
<sequence>MICAAGDSRKVGLDNAPAAVWRKTRVVPKDGKIELRWDNTQAHVPAVMREYLSKPSYDPSRPLRWSDLDKIYEISAPNPEPANGGGRLPDVTTFTRYNVPIPAGRKGDAVLVSYWQRRDAGNEGFFNCSDITIASDTGEPGFPWIDSNPYLESGFTPNVGDAVRFRVMGGNARGTEVVDVQHPITGANVQPQIWARELADTLNQRHGSYVQIGVRAGNDIHYNATDLVANRIWLKQGYSSAMSIVAPEPPPQPITATLTAPGEVRSGEAVPVRVDAKSETGRPLSYVWSRTSSLFEGTIGNQPSGSYRAATVATPTNGTISVTVSDDQGHSVTTPNRTVRVVPTEDGTPTPPSISLNPPQVSGSAPATVTFTANASVTGAAISKVEYFNGNSKLGEAGSAPYTYNWSNVAAGSYSVTGKATTNQGASASSAPVSVTVAPSDGGGTCDYRDPAAAGVAAWQSRSYNGGERVSYQNVIWQAGYWTGTVAPDRNDAWTLVSNVPVPYSAARAFEGGKEVTYQGSVYRAGWWTKGTAPPASPWSLVGPCR</sequence>
<evidence type="ECO:0000313" key="8">
    <source>
        <dbReference type="Proteomes" id="UP000061665"/>
    </source>
</evidence>
<keyword evidence="1" id="KW-0964">Secreted</keyword>
<dbReference type="InterPro" id="IPR041029">
    <property type="entry name" value="GbpA_2"/>
</dbReference>
<dbReference type="InterPro" id="IPR051024">
    <property type="entry name" value="GlcNAc_Chitin_IntDeg"/>
</dbReference>
<dbReference type="PANTHER" id="PTHR34823">
    <property type="entry name" value="GLCNAC-BINDING PROTEIN A"/>
    <property type="match status" value="1"/>
</dbReference>
<name>A0AB73FXM1_9BURK</name>
<evidence type="ECO:0000313" key="7">
    <source>
        <dbReference type="EMBL" id="KVM28656.1"/>
    </source>
</evidence>
<keyword evidence="3" id="KW-0732">Signal</keyword>
<reference evidence="7 8" key="1">
    <citation type="submission" date="2015-11" db="EMBL/GenBank/DDBJ databases">
        <title>Expanding the genomic diversity of Burkholderia species for the development of highly accurate diagnostics.</title>
        <authorList>
            <person name="Sahl J."/>
            <person name="Keim P."/>
            <person name="Wagner D."/>
        </authorList>
    </citation>
    <scope>NUCLEOTIDE SEQUENCE [LARGE SCALE GENOMIC DNA]</scope>
    <source>
        <strain evidence="7 8">MSMB2058</strain>
    </source>
</reference>
<dbReference type="SUPFAM" id="SSF51055">
    <property type="entry name" value="Carbohydrate binding domain"/>
    <property type="match status" value="2"/>
</dbReference>
<evidence type="ECO:0000256" key="3">
    <source>
        <dbReference type="ARBA" id="ARBA00022729"/>
    </source>
</evidence>
<dbReference type="InterPro" id="IPR014756">
    <property type="entry name" value="Ig_E-set"/>
</dbReference>
<organism evidence="7 8">
    <name type="scientific">Burkholderia ubonensis</name>
    <dbReference type="NCBI Taxonomy" id="101571"/>
    <lineage>
        <taxon>Bacteria</taxon>
        <taxon>Pseudomonadati</taxon>
        <taxon>Pseudomonadota</taxon>
        <taxon>Betaproteobacteria</taxon>
        <taxon>Burkholderiales</taxon>
        <taxon>Burkholderiaceae</taxon>
        <taxon>Burkholderia</taxon>
        <taxon>Burkholderia cepacia complex</taxon>
    </lineage>
</organism>
<dbReference type="Gene3D" id="2.10.10.20">
    <property type="entry name" value="Carbohydrate-binding module superfamily 5/12"/>
    <property type="match status" value="2"/>
</dbReference>
<dbReference type="InterPro" id="IPR036573">
    <property type="entry name" value="CBM_sf_5/12"/>
</dbReference>
<keyword evidence="4" id="KW-0378">Hydrolase</keyword>
<dbReference type="CDD" id="cd12215">
    <property type="entry name" value="ChiC_BD"/>
    <property type="match status" value="1"/>
</dbReference>
<dbReference type="Proteomes" id="UP000061665">
    <property type="component" value="Unassembled WGS sequence"/>
</dbReference>
<keyword evidence="2" id="KW-0147">Chitin-binding</keyword>
<feature type="region of interest" description="Disordered" evidence="5">
    <location>
        <begin position="342"/>
        <end position="361"/>
    </location>
</feature>
<dbReference type="Gene3D" id="2.70.50.50">
    <property type="entry name" value="chitin-binding protein cbp21"/>
    <property type="match status" value="1"/>
</dbReference>
<dbReference type="Pfam" id="PF03067">
    <property type="entry name" value="LPMO_10"/>
    <property type="match status" value="1"/>
</dbReference>
<dbReference type="Pfam" id="PF02839">
    <property type="entry name" value="CBM_5_12"/>
    <property type="match status" value="1"/>
</dbReference>
<evidence type="ECO:0000256" key="1">
    <source>
        <dbReference type="ARBA" id="ARBA00022525"/>
    </source>
</evidence>
<dbReference type="GO" id="GO:0005576">
    <property type="term" value="C:extracellular region"/>
    <property type="evidence" value="ECO:0007669"/>
    <property type="project" value="InterPro"/>
</dbReference>
<dbReference type="SUPFAM" id="SSF81296">
    <property type="entry name" value="E set domains"/>
    <property type="match status" value="1"/>
</dbReference>
<comment type="caution">
    <text evidence="7">The sequence shown here is derived from an EMBL/GenBank/DDBJ whole genome shotgun (WGS) entry which is preliminary data.</text>
</comment>
<dbReference type="Pfam" id="PF17957">
    <property type="entry name" value="Big_7"/>
    <property type="match status" value="1"/>
</dbReference>
<dbReference type="AlphaFoldDB" id="A0AB73FXM1"/>
<dbReference type="GO" id="GO:0008061">
    <property type="term" value="F:chitin binding"/>
    <property type="evidence" value="ECO:0007669"/>
    <property type="project" value="UniProtKB-KW"/>
</dbReference>
<dbReference type="InterPro" id="IPR004302">
    <property type="entry name" value="Cellulose/chitin-bd_N"/>
</dbReference>